<name>A0A2C5ZCL4_9HYPO</name>
<dbReference type="STRING" id="2004952.A0A2C5ZCL4"/>
<sequence length="258" mass="28775">MADGTSTMTNNTANMADDKPIPHIHLLLMADGLSEAFDAARLEHNLAPSVSVEVHRGALQFLPSSTRLDLLVSPANSYGLMDGGFDDALSRALAPVDDYLALTRIAQARLYQEWRGFAPPGTCTLLRIPDEWEQRSNNAWGARYVAICPTMRLPQDATWDREVVYECVWSLLCAIDRHNRSGEPRIRSILMTPLATGVGRVSAERWAQQLVLALNHFLDALERPELWRALTPSAVDDFASAVAETWDLERRGLRSEYS</sequence>
<accession>A0A2C5ZCL4</accession>
<dbReference type="EMBL" id="NJES01000068">
    <property type="protein sequence ID" value="PHH78757.1"/>
    <property type="molecule type" value="Genomic_DNA"/>
</dbReference>
<evidence type="ECO:0000259" key="1">
    <source>
        <dbReference type="SMART" id="SM00506"/>
    </source>
</evidence>
<proteinExistence type="predicted"/>
<dbReference type="Gene3D" id="3.40.220.10">
    <property type="entry name" value="Leucine Aminopeptidase, subunit E, domain 1"/>
    <property type="match status" value="1"/>
</dbReference>
<dbReference type="InterPro" id="IPR043472">
    <property type="entry name" value="Macro_dom-like"/>
</dbReference>
<evidence type="ECO:0000313" key="2">
    <source>
        <dbReference type="EMBL" id="PHH78757.1"/>
    </source>
</evidence>
<dbReference type="AlphaFoldDB" id="A0A2C5ZCL4"/>
<reference evidence="2 3" key="1">
    <citation type="submission" date="2017-06" db="EMBL/GenBank/DDBJ databases">
        <title>Ant-infecting Ophiocordyceps genomes reveal a high diversity of potential behavioral manipulation genes and a possible major role for enterotoxins.</title>
        <authorList>
            <person name="De Bekker C."/>
            <person name="Evans H.C."/>
            <person name="Brachmann A."/>
            <person name="Hughes D.P."/>
        </authorList>
    </citation>
    <scope>NUCLEOTIDE SEQUENCE [LARGE SCALE GENOMIC DNA]</scope>
    <source>
        <strain evidence="2 3">Map16</strain>
    </source>
</reference>
<feature type="domain" description="Macro" evidence="1">
    <location>
        <begin position="51"/>
        <end position="210"/>
    </location>
</feature>
<dbReference type="OrthoDB" id="6082470at2759"/>
<dbReference type="InterPro" id="IPR002589">
    <property type="entry name" value="Macro_dom"/>
</dbReference>
<organism evidence="2 3">
    <name type="scientific">Ophiocordyceps camponoti-rufipedis</name>
    <dbReference type="NCBI Taxonomy" id="2004952"/>
    <lineage>
        <taxon>Eukaryota</taxon>
        <taxon>Fungi</taxon>
        <taxon>Dikarya</taxon>
        <taxon>Ascomycota</taxon>
        <taxon>Pezizomycotina</taxon>
        <taxon>Sordariomycetes</taxon>
        <taxon>Hypocreomycetidae</taxon>
        <taxon>Hypocreales</taxon>
        <taxon>Ophiocordycipitaceae</taxon>
        <taxon>Ophiocordyceps</taxon>
    </lineage>
</organism>
<gene>
    <name evidence="2" type="ORF">CDD80_6308</name>
</gene>
<dbReference type="SMART" id="SM00506">
    <property type="entry name" value="A1pp"/>
    <property type="match status" value="1"/>
</dbReference>
<comment type="caution">
    <text evidence="2">The sequence shown here is derived from an EMBL/GenBank/DDBJ whole genome shotgun (WGS) entry which is preliminary data.</text>
</comment>
<dbReference type="SUPFAM" id="SSF52949">
    <property type="entry name" value="Macro domain-like"/>
    <property type="match status" value="1"/>
</dbReference>
<dbReference type="Proteomes" id="UP000226431">
    <property type="component" value="Unassembled WGS sequence"/>
</dbReference>
<keyword evidence="3" id="KW-1185">Reference proteome</keyword>
<protein>
    <recommendedName>
        <fullName evidence="1">Macro domain-containing protein</fullName>
    </recommendedName>
</protein>
<evidence type="ECO:0000313" key="3">
    <source>
        <dbReference type="Proteomes" id="UP000226431"/>
    </source>
</evidence>